<feature type="region of interest" description="Disordered" evidence="1">
    <location>
        <begin position="96"/>
        <end position="120"/>
    </location>
</feature>
<feature type="compositionally biased region" description="Acidic residues" evidence="1">
    <location>
        <begin position="96"/>
        <end position="105"/>
    </location>
</feature>
<evidence type="ECO:0000313" key="2">
    <source>
        <dbReference type="EMBL" id="KAF0722496.1"/>
    </source>
</evidence>
<evidence type="ECO:0000256" key="1">
    <source>
        <dbReference type="SAM" id="MobiDB-lite"/>
    </source>
</evidence>
<gene>
    <name evidence="2" type="ORF">FWK35_00034589</name>
</gene>
<dbReference type="Proteomes" id="UP000478052">
    <property type="component" value="Unassembled WGS sequence"/>
</dbReference>
<keyword evidence="3" id="KW-1185">Reference proteome</keyword>
<comment type="caution">
    <text evidence="2">The sequence shown here is derived from an EMBL/GenBank/DDBJ whole genome shotgun (WGS) entry which is preliminary data.</text>
</comment>
<dbReference type="AlphaFoldDB" id="A0A6G0W5M8"/>
<dbReference type="OrthoDB" id="6629020at2759"/>
<dbReference type="EMBL" id="VUJU01009061">
    <property type="protein sequence ID" value="KAF0722496.1"/>
    <property type="molecule type" value="Genomic_DNA"/>
</dbReference>
<accession>A0A6G0W5M8</accession>
<proteinExistence type="predicted"/>
<feature type="non-terminal residue" evidence="2">
    <location>
        <position position="1"/>
    </location>
</feature>
<protein>
    <submittedName>
        <fullName evidence="2">Uncharacterized protein</fullName>
    </submittedName>
</protein>
<name>A0A6G0W5M8_APHCR</name>
<evidence type="ECO:0000313" key="3">
    <source>
        <dbReference type="Proteomes" id="UP000478052"/>
    </source>
</evidence>
<sequence length="156" mass="18135">NIYKLYFGCPLGDQDKAWAPHTRCSACSNGLRDWLDKRKSSMPFAIPMIWREQKNHYNDCYFYSAIRPVIHNTSLPIPIPPEEGLNFNEEMECDQDSFDHDDECPGDANYTPVEDTPSSQTFRFNQDELNDLIRDMILSKEKAELLASRLKQKNLL</sequence>
<organism evidence="2 3">
    <name type="scientific">Aphis craccivora</name>
    <name type="common">Cowpea aphid</name>
    <dbReference type="NCBI Taxonomy" id="307492"/>
    <lineage>
        <taxon>Eukaryota</taxon>
        <taxon>Metazoa</taxon>
        <taxon>Ecdysozoa</taxon>
        <taxon>Arthropoda</taxon>
        <taxon>Hexapoda</taxon>
        <taxon>Insecta</taxon>
        <taxon>Pterygota</taxon>
        <taxon>Neoptera</taxon>
        <taxon>Paraneoptera</taxon>
        <taxon>Hemiptera</taxon>
        <taxon>Sternorrhyncha</taxon>
        <taxon>Aphidomorpha</taxon>
        <taxon>Aphidoidea</taxon>
        <taxon>Aphididae</taxon>
        <taxon>Aphidini</taxon>
        <taxon>Aphis</taxon>
        <taxon>Aphis</taxon>
    </lineage>
</organism>
<reference evidence="2 3" key="1">
    <citation type="submission" date="2019-08" db="EMBL/GenBank/DDBJ databases">
        <title>Whole genome of Aphis craccivora.</title>
        <authorList>
            <person name="Voronova N.V."/>
            <person name="Shulinski R.S."/>
            <person name="Bandarenka Y.V."/>
            <person name="Zhorov D.G."/>
            <person name="Warner D."/>
        </authorList>
    </citation>
    <scope>NUCLEOTIDE SEQUENCE [LARGE SCALE GENOMIC DNA]</scope>
    <source>
        <strain evidence="2">180601</strain>
        <tissue evidence="2">Whole Body</tissue>
    </source>
</reference>